<dbReference type="Pfam" id="PF11920">
    <property type="entry name" value="DUF3438"/>
    <property type="match status" value="1"/>
</dbReference>
<sequence>MRETKSIHHVIAIWLGVALILAQSLVHAETDTLERIEWKKAPIRLELVVGQEQRIEFPDAVKVGVPASVQGLLRTQSVNGMVYLLAHAPFGSNRLMVRELDSGRIYLFDVTAAEEGGASHPLQVYVTDDQSPQKNGATSSNEVDQGQPGYIQLTRFAAQQLYAPARLVKDRPGIVRIPLTRDPVELFHGGTMEATPLVAWRASGLYVTAVKLTNRTEQPQTLDPRYLRGAWLTATFQHHRLLPKGDEADTTAVYLISARPFEVSH</sequence>
<accession>A0A944QVE8</accession>
<dbReference type="AlphaFoldDB" id="A0A944QVE8"/>
<evidence type="ECO:0000313" key="2">
    <source>
        <dbReference type="Proteomes" id="UP000770889"/>
    </source>
</evidence>
<reference evidence="1 2" key="1">
    <citation type="submission" date="2021-05" db="EMBL/GenBank/DDBJ databases">
        <title>Genetic and Functional Diversity in Clade A Lucinid endosymbionts from the Bahamas.</title>
        <authorList>
            <person name="Giani N.M."/>
            <person name="Engel A.S."/>
            <person name="Campbell B.J."/>
        </authorList>
    </citation>
    <scope>NUCLEOTIDE SEQUENCE [LARGE SCALE GENOMIC DNA]</scope>
    <source>
        <strain evidence="1">LUC16012Gg_MoonRockCtena</strain>
    </source>
</reference>
<dbReference type="Proteomes" id="UP000770889">
    <property type="component" value="Unassembled WGS sequence"/>
</dbReference>
<dbReference type="NCBIfam" id="TIGR03749">
    <property type="entry name" value="conj_TIGR03749"/>
    <property type="match status" value="1"/>
</dbReference>
<dbReference type="InterPro" id="IPR021844">
    <property type="entry name" value="Integr_conj_element_PFL4704"/>
</dbReference>
<organism evidence="1 2">
    <name type="scientific">Candidatus Thiodiazotropha taylori</name>
    <dbReference type="NCBI Taxonomy" id="2792791"/>
    <lineage>
        <taxon>Bacteria</taxon>
        <taxon>Pseudomonadati</taxon>
        <taxon>Pseudomonadota</taxon>
        <taxon>Gammaproteobacteria</taxon>
        <taxon>Chromatiales</taxon>
        <taxon>Sedimenticolaceae</taxon>
        <taxon>Candidatus Thiodiazotropha</taxon>
    </lineage>
</organism>
<evidence type="ECO:0000313" key="1">
    <source>
        <dbReference type="EMBL" id="MBT2989929.1"/>
    </source>
</evidence>
<dbReference type="EMBL" id="JAHHGM010000012">
    <property type="protein sequence ID" value="MBT2989929.1"/>
    <property type="molecule type" value="Genomic_DNA"/>
</dbReference>
<comment type="caution">
    <text evidence="1">The sequence shown here is derived from an EMBL/GenBank/DDBJ whole genome shotgun (WGS) entry which is preliminary data.</text>
</comment>
<protein>
    <submittedName>
        <fullName evidence="1">TIGR03749 family integrating conjugative element protein</fullName>
    </submittedName>
</protein>
<proteinExistence type="predicted"/>
<name>A0A944QVE8_9GAMM</name>
<gene>
    <name evidence="1" type="ORF">KME65_13325</name>
</gene>